<evidence type="ECO:0000256" key="1">
    <source>
        <dbReference type="SAM" id="MobiDB-lite"/>
    </source>
</evidence>
<evidence type="ECO:0000313" key="2">
    <source>
        <dbReference type="EMBL" id="EGT54435.1"/>
    </source>
</evidence>
<feature type="compositionally biased region" description="Basic and acidic residues" evidence="1">
    <location>
        <begin position="43"/>
        <end position="67"/>
    </location>
</feature>
<dbReference type="EMBL" id="GL379792">
    <property type="protein sequence ID" value="EGT54435.1"/>
    <property type="molecule type" value="Genomic_DNA"/>
</dbReference>
<dbReference type="AlphaFoldDB" id="G0MF82"/>
<proteinExistence type="predicted"/>
<evidence type="ECO:0000313" key="3">
    <source>
        <dbReference type="Proteomes" id="UP000008068"/>
    </source>
</evidence>
<dbReference type="InParanoid" id="G0MF82"/>
<feature type="region of interest" description="Disordered" evidence="1">
    <location>
        <begin position="1"/>
        <end position="140"/>
    </location>
</feature>
<keyword evidence="3" id="KW-1185">Reference proteome</keyword>
<dbReference type="STRING" id="135651.G0MF82"/>
<dbReference type="Proteomes" id="UP000008068">
    <property type="component" value="Unassembled WGS sequence"/>
</dbReference>
<name>G0MF82_CAEBE</name>
<dbReference type="OMA" id="APLCAND"/>
<dbReference type="HOGENOM" id="CLU_1836874_0_0_1"/>
<reference evidence="3" key="1">
    <citation type="submission" date="2011-07" db="EMBL/GenBank/DDBJ databases">
        <authorList>
            <consortium name="Caenorhabditis brenneri Sequencing and Analysis Consortium"/>
            <person name="Wilson R.K."/>
        </authorList>
    </citation>
    <scope>NUCLEOTIDE SEQUENCE [LARGE SCALE GENOMIC DNA]</scope>
    <source>
        <strain evidence="3">PB2801</strain>
    </source>
</reference>
<dbReference type="eggNOG" id="ENOG502TJA9">
    <property type="taxonomic scope" value="Eukaryota"/>
</dbReference>
<gene>
    <name evidence="2" type="ORF">CAEBREN_09854</name>
</gene>
<organism evidence="3">
    <name type="scientific">Caenorhabditis brenneri</name>
    <name type="common">Nematode worm</name>
    <dbReference type="NCBI Taxonomy" id="135651"/>
    <lineage>
        <taxon>Eukaryota</taxon>
        <taxon>Metazoa</taxon>
        <taxon>Ecdysozoa</taxon>
        <taxon>Nematoda</taxon>
        <taxon>Chromadorea</taxon>
        <taxon>Rhabditida</taxon>
        <taxon>Rhabditina</taxon>
        <taxon>Rhabditomorpha</taxon>
        <taxon>Rhabditoidea</taxon>
        <taxon>Rhabditidae</taxon>
        <taxon>Peloderinae</taxon>
        <taxon>Caenorhabditis</taxon>
    </lineage>
</organism>
<sequence length="140" mass="15571">MQATITTPVKTPTAVPRLAGAEQVEGVIRRPSFGRAIGAPIKMDPENRRAPDQIHGAPKAERSRRPSLDQALPPPPAAEAPRTPRRRSEQMRLRQRTPTASPIRGEGVVMEPHAPVRAYRTEPRELNMDNPRRSILDVKI</sequence>
<dbReference type="FunCoup" id="G0MF82">
    <property type="interactions" value="116"/>
</dbReference>
<accession>G0MF82</accession>
<feature type="compositionally biased region" description="Polar residues" evidence="1">
    <location>
        <begin position="1"/>
        <end position="10"/>
    </location>
</feature>
<feature type="compositionally biased region" description="Basic and acidic residues" evidence="1">
    <location>
        <begin position="119"/>
        <end position="140"/>
    </location>
</feature>
<protein>
    <submittedName>
        <fullName evidence="2">Uncharacterized protein</fullName>
    </submittedName>
</protein>